<evidence type="ECO:0000256" key="3">
    <source>
        <dbReference type="ARBA" id="ARBA00023002"/>
    </source>
</evidence>
<organism evidence="8 9">
    <name type="scientific">Fusarium torreyae</name>
    <dbReference type="NCBI Taxonomy" id="1237075"/>
    <lineage>
        <taxon>Eukaryota</taxon>
        <taxon>Fungi</taxon>
        <taxon>Dikarya</taxon>
        <taxon>Ascomycota</taxon>
        <taxon>Pezizomycotina</taxon>
        <taxon>Sordariomycetes</taxon>
        <taxon>Hypocreomycetidae</taxon>
        <taxon>Hypocreales</taxon>
        <taxon>Nectriaceae</taxon>
        <taxon>Fusarium</taxon>
    </lineage>
</organism>
<keyword evidence="9" id="KW-1185">Reference proteome</keyword>
<evidence type="ECO:0000313" key="8">
    <source>
        <dbReference type="EMBL" id="KAJ4244054.1"/>
    </source>
</evidence>
<dbReference type="GO" id="GO:0005506">
    <property type="term" value="F:iron ion binding"/>
    <property type="evidence" value="ECO:0007669"/>
    <property type="project" value="InterPro"/>
</dbReference>
<dbReference type="GO" id="GO:0020037">
    <property type="term" value="F:heme binding"/>
    <property type="evidence" value="ECO:0007669"/>
    <property type="project" value="InterPro"/>
</dbReference>
<dbReference type="PRINTS" id="PR00463">
    <property type="entry name" value="EP450I"/>
</dbReference>
<dbReference type="InterPro" id="IPR050364">
    <property type="entry name" value="Cytochrome_P450_fung"/>
</dbReference>
<evidence type="ECO:0000256" key="2">
    <source>
        <dbReference type="ARBA" id="ARBA00022723"/>
    </source>
</evidence>
<keyword evidence="6 7" id="KW-0349">Heme</keyword>
<dbReference type="InterPro" id="IPR002401">
    <property type="entry name" value="Cyt_P450_E_grp-I"/>
</dbReference>
<evidence type="ECO:0000256" key="7">
    <source>
        <dbReference type="RuleBase" id="RU000461"/>
    </source>
</evidence>
<keyword evidence="4 6" id="KW-0408">Iron</keyword>
<evidence type="ECO:0000256" key="4">
    <source>
        <dbReference type="ARBA" id="ARBA00023004"/>
    </source>
</evidence>
<dbReference type="PANTHER" id="PTHR46300:SF2">
    <property type="entry name" value="CYTOCHROME P450 MONOOXYGENASE ALNH-RELATED"/>
    <property type="match status" value="1"/>
</dbReference>
<comment type="caution">
    <text evidence="8">The sequence shown here is derived from an EMBL/GenBank/DDBJ whole genome shotgun (WGS) entry which is preliminary data.</text>
</comment>
<evidence type="ECO:0008006" key="10">
    <source>
        <dbReference type="Google" id="ProtNLM"/>
    </source>
</evidence>
<dbReference type="PROSITE" id="PS00086">
    <property type="entry name" value="CYTOCHROME_P450"/>
    <property type="match status" value="1"/>
</dbReference>
<dbReference type="CDD" id="cd11065">
    <property type="entry name" value="CYP64-like"/>
    <property type="match status" value="1"/>
</dbReference>
<dbReference type="PRINTS" id="PR00385">
    <property type="entry name" value="P450"/>
</dbReference>
<dbReference type="EMBL" id="JAOQAZ010000053">
    <property type="protein sequence ID" value="KAJ4244054.1"/>
    <property type="molecule type" value="Genomic_DNA"/>
</dbReference>
<dbReference type="AlphaFoldDB" id="A0A9W8RLA8"/>
<dbReference type="SUPFAM" id="SSF48264">
    <property type="entry name" value="Cytochrome P450"/>
    <property type="match status" value="1"/>
</dbReference>
<comment type="similarity">
    <text evidence="1 7">Belongs to the cytochrome P450 family.</text>
</comment>
<evidence type="ECO:0000256" key="6">
    <source>
        <dbReference type="PIRSR" id="PIRSR602401-1"/>
    </source>
</evidence>
<evidence type="ECO:0000313" key="9">
    <source>
        <dbReference type="Proteomes" id="UP001152049"/>
    </source>
</evidence>
<dbReference type="Pfam" id="PF00067">
    <property type="entry name" value="p450"/>
    <property type="match status" value="1"/>
</dbReference>
<dbReference type="OrthoDB" id="1103324at2759"/>
<accession>A0A9W8RLA8</accession>
<keyword evidence="2 6" id="KW-0479">Metal-binding</keyword>
<feature type="binding site" description="axial binding residue" evidence="6">
    <location>
        <position position="447"/>
    </location>
    <ligand>
        <name>heme</name>
        <dbReference type="ChEBI" id="CHEBI:30413"/>
    </ligand>
    <ligandPart>
        <name>Fe</name>
        <dbReference type="ChEBI" id="CHEBI:18248"/>
    </ligandPart>
</feature>
<dbReference type="Proteomes" id="UP001152049">
    <property type="component" value="Unassembled WGS sequence"/>
</dbReference>
<dbReference type="Gene3D" id="1.10.630.10">
    <property type="entry name" value="Cytochrome P450"/>
    <property type="match status" value="1"/>
</dbReference>
<dbReference type="InterPro" id="IPR001128">
    <property type="entry name" value="Cyt_P450"/>
</dbReference>
<gene>
    <name evidence="8" type="ORF">NW762_014667</name>
</gene>
<evidence type="ECO:0000256" key="5">
    <source>
        <dbReference type="ARBA" id="ARBA00023033"/>
    </source>
</evidence>
<name>A0A9W8RLA8_9HYPO</name>
<keyword evidence="5 7" id="KW-0503">Monooxygenase</keyword>
<sequence length="525" mass="59856">MEFLYQPSVILSLVALVSVYTYQVVSNRQRMKGAKPPPGPKGWPVVGNAPELASSDGNLIPIFNRWAKEYGDIVQFSILGEKQVVLSSDKVARDLLDKRGSKYSGRGTPHAVAYIYRDLNPALMPNNEAWRRERRLIHSAVSITATDKYLDGMEEEAKITLRDLMQHPGDFDKHLARYSFGVLTRSMLGFQVKTADDPYITETNALIYKLLKCFRPDEYPSNVFPFLRSFPAWLVPSVGNLDPFRKIVYDKICELRQNVENLVKNGKASTSIYRHFIEHREDYDITDDEAGYAFDSMIGGGTASPHNALLAFLYLMMEYPEWQTKLQEQVDQVVGPDRLPCFDDIPNLPIVRAIVKEGIRFRTIQAELGIPHRLEKDDIYEGYFFPKNTVFHANYAAILMDKEMYPDQLIFNPARWLEPSYPTYKEPLTVHPNCQNFTPFGYGRRACPGYDFAERTLVILTAQIAWACEVSKPIDPETNKPVVINMQYAPTPNPKPLPFPCTIEPRSAERLRLVKLEAQAGDARN</sequence>
<dbReference type="PANTHER" id="PTHR46300">
    <property type="entry name" value="P450, PUTATIVE (EUROFUNG)-RELATED-RELATED"/>
    <property type="match status" value="1"/>
</dbReference>
<protein>
    <recommendedName>
        <fullName evidence="10">Cytochrome P450 monooxygenase</fullName>
    </recommendedName>
</protein>
<reference evidence="8" key="1">
    <citation type="submission" date="2022-09" db="EMBL/GenBank/DDBJ databases">
        <title>Fusarium specimens isolated from Avocado Roots.</title>
        <authorList>
            <person name="Stajich J."/>
            <person name="Roper C."/>
            <person name="Heimlech-Rivalta G."/>
        </authorList>
    </citation>
    <scope>NUCLEOTIDE SEQUENCE</scope>
    <source>
        <strain evidence="8">CF00136</strain>
    </source>
</reference>
<dbReference type="GO" id="GO:0004497">
    <property type="term" value="F:monooxygenase activity"/>
    <property type="evidence" value="ECO:0007669"/>
    <property type="project" value="UniProtKB-KW"/>
</dbReference>
<proteinExistence type="inferred from homology"/>
<dbReference type="GO" id="GO:0016705">
    <property type="term" value="F:oxidoreductase activity, acting on paired donors, with incorporation or reduction of molecular oxygen"/>
    <property type="evidence" value="ECO:0007669"/>
    <property type="project" value="InterPro"/>
</dbReference>
<dbReference type="InterPro" id="IPR036396">
    <property type="entry name" value="Cyt_P450_sf"/>
</dbReference>
<dbReference type="InterPro" id="IPR017972">
    <property type="entry name" value="Cyt_P450_CS"/>
</dbReference>
<keyword evidence="3 7" id="KW-0560">Oxidoreductase</keyword>
<evidence type="ECO:0000256" key="1">
    <source>
        <dbReference type="ARBA" id="ARBA00010617"/>
    </source>
</evidence>
<comment type="cofactor">
    <cofactor evidence="6">
        <name>heme</name>
        <dbReference type="ChEBI" id="CHEBI:30413"/>
    </cofactor>
</comment>